<dbReference type="GO" id="GO:0046872">
    <property type="term" value="F:metal ion binding"/>
    <property type="evidence" value="ECO:0007669"/>
    <property type="project" value="UniProtKB-KW"/>
</dbReference>
<dbReference type="InterPro" id="IPR000917">
    <property type="entry name" value="Sulfatase_N"/>
</dbReference>
<evidence type="ECO:0000313" key="8">
    <source>
        <dbReference type="Proteomes" id="UP000551501"/>
    </source>
</evidence>
<evidence type="ECO:0000256" key="1">
    <source>
        <dbReference type="ARBA" id="ARBA00008779"/>
    </source>
</evidence>
<dbReference type="PROSITE" id="PS00149">
    <property type="entry name" value="SULFATASE_2"/>
    <property type="match status" value="1"/>
</dbReference>
<comment type="similarity">
    <text evidence="1">Belongs to the sulfatase family.</text>
</comment>
<evidence type="ECO:0000256" key="4">
    <source>
        <dbReference type="ARBA" id="ARBA00022837"/>
    </source>
</evidence>
<dbReference type="RefSeq" id="WP_183372198.1">
    <property type="nucleotide sequence ID" value="NZ_BAABHL010000126.1"/>
</dbReference>
<keyword evidence="2" id="KW-0479">Metal-binding</keyword>
<dbReference type="CDD" id="cd16025">
    <property type="entry name" value="PAS_like"/>
    <property type="match status" value="1"/>
</dbReference>
<feature type="region of interest" description="Disordered" evidence="5">
    <location>
        <begin position="278"/>
        <end position="300"/>
    </location>
</feature>
<keyword evidence="4" id="KW-0106">Calcium</keyword>
<dbReference type="Gene3D" id="3.40.720.10">
    <property type="entry name" value="Alkaline Phosphatase, subunit A"/>
    <property type="match status" value="1"/>
</dbReference>
<name>A0A840F0D2_9ACTN</name>
<dbReference type="EC" id="3.1.6.1" evidence="7"/>
<keyword evidence="8" id="KW-1185">Reference proteome</keyword>
<accession>A0A840F0D2</accession>
<dbReference type="AlphaFoldDB" id="A0A840F0D2"/>
<dbReference type="InterPro" id="IPR017850">
    <property type="entry name" value="Alkaline_phosphatase_core_sf"/>
</dbReference>
<feature type="domain" description="Sulfatase N-terminal" evidence="6">
    <location>
        <begin position="41"/>
        <end position="463"/>
    </location>
</feature>
<dbReference type="InterPro" id="IPR050738">
    <property type="entry name" value="Sulfatase"/>
</dbReference>
<dbReference type="PROSITE" id="PS00523">
    <property type="entry name" value="SULFATASE_1"/>
    <property type="match status" value="1"/>
</dbReference>
<sequence>MSNEIPEYARGYEGFGGRVGRTTSNSQPWWPEDERVGERPPNIVVVLIDDMGYSDIGPFGSEIPTPNIDRIADTGYRLSNYHTTPVCSPARAALLTGVNPHRAGYGSVANSDPGFPGLRLELADDVLTLPEILRESGYATFAVGKWHLVRDADMSPGRSRRSWPVQRGFDSYYGSLEGLNSFFHPNQLIEDNSVVDVDEYPEGYYVTDDLTDRAISQVKALRAHDADKPFFLYFAHIAMHGPHQVKADDLARHRGRYGDGWDEVRRRRFARQVASGLFDPDTPIAERNTEPGYDAPPWETLSDEEKERYQRYQEVYAALVDSVDQSVGRILDLLEDLGELDDTIVVFTSDNGGTAEGGPVGTRSYFSQFVHGPVPPDWERDVPHDEELIGSAQLGVHYPRGWGQASNTPFRFYKGQTFAGGVRVPFVVSWPGGLPRGEDDSGVRRQFSYVTDLAPTLLDLAGVPTPPTRHGLPAAERDGVSIVDVLRDRDSASPHTEQYAEFGGHRGFYRDGWKLLSLHDGDPAHVDQPRWELYDMRTDPAETDDVAAANPELVAELAAAWDEAAWRNTVFPLFDRPGDAQRRRPTETERYGTPVRILAGTPTLERYRSSRLIAYRDFDVIVELNDWGDGDEGVLVAHGDVQGGYLLAVEDGRLTFVFNSYGRISRVSGVLPPGVRGVTLRAAATADVRWNFTVGATTDAGEVVVAELPRAFQLVGMAPWTGISVGLDARGPVDLDLRLRRGVFRAPPSLTAVTYLPGEVRVPEVIREAIDAHAEDLAD</sequence>
<evidence type="ECO:0000256" key="2">
    <source>
        <dbReference type="ARBA" id="ARBA00022723"/>
    </source>
</evidence>
<dbReference type="InterPro" id="IPR024607">
    <property type="entry name" value="Sulfatase_CS"/>
</dbReference>
<comment type="caution">
    <text evidence="7">The sequence shown here is derived from an EMBL/GenBank/DDBJ whole genome shotgun (WGS) entry which is preliminary data.</text>
</comment>
<dbReference type="GO" id="GO:0004065">
    <property type="term" value="F:arylsulfatase activity"/>
    <property type="evidence" value="ECO:0007669"/>
    <property type="project" value="UniProtKB-EC"/>
</dbReference>
<dbReference type="EMBL" id="JACIFP010000001">
    <property type="protein sequence ID" value="MBB4137332.1"/>
    <property type="molecule type" value="Genomic_DNA"/>
</dbReference>
<protein>
    <submittedName>
        <fullName evidence="7">Arylsulfatase</fullName>
        <ecNumber evidence="7">3.1.6.1</ecNumber>
    </submittedName>
</protein>
<gene>
    <name evidence="7" type="ORF">BKA16_003884</name>
</gene>
<organism evidence="7 8">
    <name type="scientific">Gordonia humi</name>
    <dbReference type="NCBI Taxonomy" id="686429"/>
    <lineage>
        <taxon>Bacteria</taxon>
        <taxon>Bacillati</taxon>
        <taxon>Actinomycetota</taxon>
        <taxon>Actinomycetes</taxon>
        <taxon>Mycobacteriales</taxon>
        <taxon>Gordoniaceae</taxon>
        <taxon>Gordonia</taxon>
    </lineage>
</organism>
<evidence type="ECO:0000256" key="5">
    <source>
        <dbReference type="SAM" id="MobiDB-lite"/>
    </source>
</evidence>
<dbReference type="PANTHER" id="PTHR42693:SF33">
    <property type="entry name" value="ARYLSULFATASE"/>
    <property type="match status" value="1"/>
</dbReference>
<dbReference type="SUPFAM" id="SSF53649">
    <property type="entry name" value="Alkaline phosphatase-like"/>
    <property type="match status" value="1"/>
</dbReference>
<evidence type="ECO:0000313" key="7">
    <source>
        <dbReference type="EMBL" id="MBB4137332.1"/>
    </source>
</evidence>
<dbReference type="Gene3D" id="3.30.1120.10">
    <property type="match status" value="1"/>
</dbReference>
<proteinExistence type="inferred from homology"/>
<dbReference type="PANTHER" id="PTHR42693">
    <property type="entry name" value="ARYLSULFATASE FAMILY MEMBER"/>
    <property type="match status" value="1"/>
</dbReference>
<evidence type="ECO:0000259" key="6">
    <source>
        <dbReference type="Pfam" id="PF00884"/>
    </source>
</evidence>
<dbReference type="Proteomes" id="UP000551501">
    <property type="component" value="Unassembled WGS sequence"/>
</dbReference>
<evidence type="ECO:0000256" key="3">
    <source>
        <dbReference type="ARBA" id="ARBA00022801"/>
    </source>
</evidence>
<reference evidence="7 8" key="1">
    <citation type="submission" date="2020-08" db="EMBL/GenBank/DDBJ databases">
        <title>Sequencing the genomes of 1000 actinobacteria strains.</title>
        <authorList>
            <person name="Klenk H.-P."/>
        </authorList>
    </citation>
    <scope>NUCLEOTIDE SEQUENCE [LARGE SCALE GENOMIC DNA]</scope>
    <source>
        <strain evidence="7 8">DSM 45298</strain>
    </source>
</reference>
<keyword evidence="3 7" id="KW-0378">Hydrolase</keyword>
<dbReference type="Pfam" id="PF00884">
    <property type="entry name" value="Sulfatase"/>
    <property type="match status" value="1"/>
</dbReference>